<organism evidence="2 3">
    <name type="scientific">Micromonospora polyrhachis</name>
    <dbReference type="NCBI Taxonomy" id="1282883"/>
    <lineage>
        <taxon>Bacteria</taxon>
        <taxon>Bacillati</taxon>
        <taxon>Actinomycetota</taxon>
        <taxon>Actinomycetes</taxon>
        <taxon>Micromonosporales</taxon>
        <taxon>Micromonosporaceae</taxon>
        <taxon>Micromonospora</taxon>
    </lineage>
</organism>
<evidence type="ECO:0000313" key="3">
    <source>
        <dbReference type="Proteomes" id="UP000578819"/>
    </source>
</evidence>
<dbReference type="Proteomes" id="UP000578819">
    <property type="component" value="Unassembled WGS sequence"/>
</dbReference>
<accession>A0A7W7SVA7</accession>
<evidence type="ECO:0000313" key="2">
    <source>
        <dbReference type="EMBL" id="MBB4961002.1"/>
    </source>
</evidence>
<comment type="caution">
    <text evidence="2">The sequence shown here is derived from an EMBL/GenBank/DDBJ whole genome shotgun (WGS) entry which is preliminary data.</text>
</comment>
<dbReference type="InterPro" id="IPR016181">
    <property type="entry name" value="Acyl_CoA_acyltransferase"/>
</dbReference>
<gene>
    <name evidence="2" type="ORF">FHR38_004735</name>
</gene>
<keyword evidence="3" id="KW-1185">Reference proteome</keyword>
<dbReference type="PANTHER" id="PTHR42791:SF1">
    <property type="entry name" value="N-ACETYLTRANSFERASE DOMAIN-CONTAINING PROTEIN"/>
    <property type="match status" value="1"/>
</dbReference>
<dbReference type="EMBL" id="JACHJW010000001">
    <property type="protein sequence ID" value="MBB4961002.1"/>
    <property type="molecule type" value="Genomic_DNA"/>
</dbReference>
<reference evidence="2 3" key="1">
    <citation type="submission" date="2020-08" db="EMBL/GenBank/DDBJ databases">
        <title>Sequencing the genomes of 1000 actinobacteria strains.</title>
        <authorList>
            <person name="Klenk H.-P."/>
        </authorList>
    </citation>
    <scope>NUCLEOTIDE SEQUENCE [LARGE SCALE GENOMIC DNA]</scope>
    <source>
        <strain evidence="2 3">DSM 45886</strain>
    </source>
</reference>
<dbReference type="PANTHER" id="PTHR42791">
    <property type="entry name" value="GNAT FAMILY ACETYLTRANSFERASE"/>
    <property type="match status" value="1"/>
</dbReference>
<dbReference type="RefSeq" id="WP_184536680.1">
    <property type="nucleotide sequence ID" value="NZ_JACHJW010000001.1"/>
</dbReference>
<proteinExistence type="predicted"/>
<dbReference type="GO" id="GO:0016740">
    <property type="term" value="F:transferase activity"/>
    <property type="evidence" value="ECO:0007669"/>
    <property type="project" value="UniProtKB-KW"/>
</dbReference>
<dbReference type="InterPro" id="IPR052523">
    <property type="entry name" value="Trichothecene_AcTrans"/>
</dbReference>
<dbReference type="SUPFAM" id="SSF55729">
    <property type="entry name" value="Acyl-CoA N-acyltransferases (Nat)"/>
    <property type="match status" value="1"/>
</dbReference>
<feature type="domain" description="N-acetyltransferase" evidence="1">
    <location>
        <begin position="123"/>
        <end position="185"/>
    </location>
</feature>
<keyword evidence="2" id="KW-0808">Transferase</keyword>
<dbReference type="InterPro" id="IPR000182">
    <property type="entry name" value="GNAT_dom"/>
</dbReference>
<name>A0A7W7SVA7_9ACTN</name>
<evidence type="ECO:0000259" key="1">
    <source>
        <dbReference type="Pfam" id="PF13673"/>
    </source>
</evidence>
<protein>
    <submittedName>
        <fullName evidence="2">GNAT superfamily N-acetyltransferase</fullName>
    </submittedName>
</protein>
<dbReference type="Pfam" id="PF13673">
    <property type="entry name" value="Acetyltransf_10"/>
    <property type="match status" value="1"/>
</dbReference>
<dbReference type="Gene3D" id="3.40.630.30">
    <property type="match status" value="1"/>
</dbReference>
<dbReference type="AlphaFoldDB" id="A0A7W7SVA7"/>
<sequence>MSAPVKVVRAKWGDIDALAALAGTAMRDLPVAAWLVPDPGWRQAVLTAYLRIHVEHALMFGEIDVIRDDNDGLVGAAVWLHRYRPIPPPANYPHRLADTCGEHADRFTQLEELLAKQHPAEAHHHLAWLAVTPGAQLQGHGHALLTHHHGRLDRTGIHAYTVAADQRTYDWYARHGYTPHNKTPAGGGLILHGLWRSSPPTDEEGEDE</sequence>